<keyword evidence="4 7" id="KW-0489">Methyltransferase</keyword>
<evidence type="ECO:0000256" key="1">
    <source>
        <dbReference type="ARBA" id="ARBA00004496"/>
    </source>
</evidence>
<evidence type="ECO:0000256" key="2">
    <source>
        <dbReference type="ARBA" id="ARBA00005369"/>
    </source>
</evidence>
<dbReference type="GO" id="GO:0004719">
    <property type="term" value="F:protein-L-isoaspartate (D-aspartate) O-methyltransferase activity"/>
    <property type="evidence" value="ECO:0007669"/>
    <property type="project" value="UniProtKB-UniRule"/>
</dbReference>
<evidence type="ECO:0000256" key="7">
    <source>
        <dbReference type="HAMAP-Rule" id="MF_00090"/>
    </source>
</evidence>
<dbReference type="Proteomes" id="UP000177701">
    <property type="component" value="Unassembled WGS sequence"/>
</dbReference>
<evidence type="ECO:0000313" key="8">
    <source>
        <dbReference type="EMBL" id="OGD15002.1"/>
    </source>
</evidence>
<dbReference type="SUPFAM" id="SSF53335">
    <property type="entry name" value="S-adenosyl-L-methionine-dependent methyltransferases"/>
    <property type="match status" value="1"/>
</dbReference>
<dbReference type="FunFam" id="3.40.50.150:FF:000010">
    <property type="entry name" value="Protein-L-isoaspartate O-methyltransferase"/>
    <property type="match status" value="1"/>
</dbReference>
<dbReference type="EC" id="2.1.1.77" evidence="7"/>
<name>A0A1F5A8T8_9BACT</name>
<dbReference type="Gene3D" id="3.40.50.150">
    <property type="entry name" value="Vaccinia Virus protein VP39"/>
    <property type="match status" value="1"/>
</dbReference>
<dbReference type="STRING" id="1797291.A2V47_02280"/>
<comment type="catalytic activity">
    <reaction evidence="7">
        <text>[protein]-L-isoaspartate + S-adenosyl-L-methionine = [protein]-L-isoaspartate alpha-methyl ester + S-adenosyl-L-homocysteine</text>
        <dbReference type="Rhea" id="RHEA:12705"/>
        <dbReference type="Rhea" id="RHEA-COMP:12143"/>
        <dbReference type="Rhea" id="RHEA-COMP:12144"/>
        <dbReference type="ChEBI" id="CHEBI:57856"/>
        <dbReference type="ChEBI" id="CHEBI:59789"/>
        <dbReference type="ChEBI" id="CHEBI:90596"/>
        <dbReference type="ChEBI" id="CHEBI:90598"/>
        <dbReference type="EC" id="2.1.1.77"/>
    </reaction>
</comment>
<sequence>MRKSLVFILLIVIIFLLIVIYEHDEIDKIDDYIEQRQNMVASQLKNRDIVDSKVLQTMLTVPRHQFVDERIKESAYNDYPLAIGEGQTISQPYIVALMTQLLELKGDEKVLEIGTGSGYQAAVLAEIVEEVYTVEIYESLSKKSEKLIKDLGYRNIHFKIGDGYYGWEEYAPYDAIIVTCAPDYVPPYLLQQIRDDGGRIVIPVGGIWMAQTLMKIEKIRGEVKSTGIIGVRFVPMIGHSR</sequence>
<evidence type="ECO:0000313" key="9">
    <source>
        <dbReference type="Proteomes" id="UP000177701"/>
    </source>
</evidence>
<proteinExistence type="inferred from homology"/>
<dbReference type="PROSITE" id="PS01279">
    <property type="entry name" value="PCMT"/>
    <property type="match status" value="1"/>
</dbReference>
<dbReference type="GO" id="GO:0030091">
    <property type="term" value="P:protein repair"/>
    <property type="evidence" value="ECO:0007669"/>
    <property type="project" value="UniProtKB-UniRule"/>
</dbReference>
<dbReference type="GO" id="GO:0005737">
    <property type="term" value="C:cytoplasm"/>
    <property type="evidence" value="ECO:0007669"/>
    <property type="project" value="UniProtKB-SubCell"/>
</dbReference>
<keyword evidence="5 7" id="KW-0808">Transferase</keyword>
<comment type="caution">
    <text evidence="8">The sequence shown here is derived from an EMBL/GenBank/DDBJ whole genome shotgun (WGS) entry which is preliminary data.</text>
</comment>
<feature type="active site" evidence="7">
    <location>
        <position position="90"/>
    </location>
</feature>
<dbReference type="Pfam" id="PF01135">
    <property type="entry name" value="PCMT"/>
    <property type="match status" value="1"/>
</dbReference>
<comment type="subcellular location">
    <subcellularLocation>
        <location evidence="1 7">Cytoplasm</location>
    </subcellularLocation>
</comment>
<comment type="function">
    <text evidence="7">Catalyzes the methyl esterification of L-isoaspartyl residues in peptides and proteins that result from spontaneous decomposition of normal L-aspartyl and L-asparaginyl residues. It plays a role in the repair and/or degradation of damaged proteins.</text>
</comment>
<dbReference type="InterPro" id="IPR029063">
    <property type="entry name" value="SAM-dependent_MTases_sf"/>
</dbReference>
<evidence type="ECO:0000256" key="3">
    <source>
        <dbReference type="ARBA" id="ARBA00022490"/>
    </source>
</evidence>
<keyword evidence="6 7" id="KW-0949">S-adenosyl-L-methionine</keyword>
<protein>
    <recommendedName>
        <fullName evidence="7">Protein-L-isoaspartate O-methyltransferase</fullName>
        <ecNumber evidence="7">2.1.1.77</ecNumber>
    </recommendedName>
    <alternativeName>
        <fullName evidence="7">L-isoaspartyl protein carboxyl methyltransferase</fullName>
    </alternativeName>
    <alternativeName>
        <fullName evidence="7">Protein L-isoaspartyl methyltransferase</fullName>
    </alternativeName>
    <alternativeName>
        <fullName evidence="7">Protein-beta-aspartate methyltransferase</fullName>
        <shortName evidence="7">PIMT</shortName>
    </alternativeName>
</protein>
<keyword evidence="3 7" id="KW-0963">Cytoplasm</keyword>
<comment type="similarity">
    <text evidence="2 7">Belongs to the methyltransferase superfamily. L-isoaspartyl/D-aspartyl protein methyltransferase family.</text>
</comment>
<dbReference type="PANTHER" id="PTHR11579:SF0">
    <property type="entry name" value="PROTEIN-L-ISOASPARTATE(D-ASPARTATE) O-METHYLTRANSFERASE"/>
    <property type="match status" value="1"/>
</dbReference>
<dbReference type="NCBIfam" id="TIGR00080">
    <property type="entry name" value="pimt"/>
    <property type="match status" value="1"/>
</dbReference>
<dbReference type="CDD" id="cd02440">
    <property type="entry name" value="AdoMet_MTases"/>
    <property type="match status" value="1"/>
</dbReference>
<reference evidence="8 9" key="1">
    <citation type="journal article" date="2016" name="Nat. Commun.">
        <title>Thousands of microbial genomes shed light on interconnected biogeochemical processes in an aquifer system.</title>
        <authorList>
            <person name="Anantharaman K."/>
            <person name="Brown C.T."/>
            <person name="Hug L.A."/>
            <person name="Sharon I."/>
            <person name="Castelle C.J."/>
            <person name="Probst A.J."/>
            <person name="Thomas B.C."/>
            <person name="Singh A."/>
            <person name="Wilkins M.J."/>
            <person name="Karaoz U."/>
            <person name="Brodie E.L."/>
            <person name="Williams K.H."/>
            <person name="Hubbard S.S."/>
            <person name="Banfield J.F."/>
        </authorList>
    </citation>
    <scope>NUCLEOTIDE SEQUENCE [LARGE SCALE GENOMIC DNA]</scope>
</reference>
<dbReference type="EMBL" id="MEYH01000070">
    <property type="protein sequence ID" value="OGD15002.1"/>
    <property type="molecule type" value="Genomic_DNA"/>
</dbReference>
<evidence type="ECO:0000256" key="6">
    <source>
        <dbReference type="ARBA" id="ARBA00022691"/>
    </source>
</evidence>
<organism evidence="8 9">
    <name type="scientific">Candidatus Sediminicultor quintus</name>
    <dbReference type="NCBI Taxonomy" id="1797291"/>
    <lineage>
        <taxon>Bacteria</taxon>
        <taxon>Pseudomonadati</taxon>
        <taxon>Atribacterota</taxon>
        <taxon>Candidatus Phoenicimicrobiia</taxon>
        <taxon>Candidatus Pheonicimicrobiales</taxon>
        <taxon>Candidatus Phoenicimicrobiaceae</taxon>
        <taxon>Candidatus Sediminicultor</taxon>
    </lineage>
</organism>
<dbReference type="AlphaFoldDB" id="A0A1F5A8T8"/>
<dbReference type="NCBIfam" id="NF001453">
    <property type="entry name" value="PRK00312.1"/>
    <property type="match status" value="1"/>
</dbReference>
<gene>
    <name evidence="7" type="primary">pcm</name>
    <name evidence="8" type="ORF">A2V47_02280</name>
</gene>
<dbReference type="GO" id="GO:0032259">
    <property type="term" value="P:methylation"/>
    <property type="evidence" value="ECO:0007669"/>
    <property type="project" value="UniProtKB-KW"/>
</dbReference>
<accession>A0A1F5A8T8</accession>
<evidence type="ECO:0000256" key="4">
    <source>
        <dbReference type="ARBA" id="ARBA00022603"/>
    </source>
</evidence>
<dbReference type="InterPro" id="IPR000682">
    <property type="entry name" value="PCMT"/>
</dbReference>
<dbReference type="PANTHER" id="PTHR11579">
    <property type="entry name" value="PROTEIN-L-ISOASPARTATE O-METHYLTRANSFERASE"/>
    <property type="match status" value="1"/>
</dbReference>
<dbReference type="HAMAP" id="MF_00090">
    <property type="entry name" value="PIMT"/>
    <property type="match status" value="1"/>
</dbReference>
<evidence type="ECO:0000256" key="5">
    <source>
        <dbReference type="ARBA" id="ARBA00022679"/>
    </source>
</evidence>